<dbReference type="Proteomes" id="UP000050795">
    <property type="component" value="Unassembled WGS sequence"/>
</dbReference>
<accession>A0AA85J2E9</accession>
<reference evidence="2" key="2">
    <citation type="submission" date="2023-11" db="UniProtKB">
        <authorList>
            <consortium name="WormBaseParasite"/>
        </authorList>
    </citation>
    <scope>IDENTIFICATION</scope>
</reference>
<proteinExistence type="predicted"/>
<evidence type="ECO:0000313" key="2">
    <source>
        <dbReference type="WBParaSite" id="TREG1_123910.1"/>
    </source>
</evidence>
<dbReference type="AlphaFoldDB" id="A0AA85J2E9"/>
<evidence type="ECO:0000313" key="1">
    <source>
        <dbReference type="Proteomes" id="UP000050795"/>
    </source>
</evidence>
<keyword evidence="1" id="KW-1185">Reference proteome</keyword>
<dbReference type="WBParaSite" id="TREG1_123910.1">
    <property type="protein sequence ID" value="TREG1_123910.1"/>
    <property type="gene ID" value="TREG1_123910"/>
</dbReference>
<sequence length="107" mass="12003">MNEGLHSEGKPASLSRLLNTLFTSRYFQKWNKKEITASSLLTALYDHICVSDLFPETDNQGAVTYHQLILLTATKVSFSPRRHVKHAWAGPPPLPLGLENTHMCESP</sequence>
<reference evidence="1" key="1">
    <citation type="submission" date="2022-06" db="EMBL/GenBank/DDBJ databases">
        <authorList>
            <person name="Berger JAMES D."/>
            <person name="Berger JAMES D."/>
        </authorList>
    </citation>
    <scope>NUCLEOTIDE SEQUENCE [LARGE SCALE GENOMIC DNA]</scope>
</reference>
<protein>
    <submittedName>
        <fullName evidence="2">Uncharacterized protein</fullName>
    </submittedName>
</protein>
<organism evidence="1 2">
    <name type="scientific">Trichobilharzia regenti</name>
    <name type="common">Nasal bird schistosome</name>
    <dbReference type="NCBI Taxonomy" id="157069"/>
    <lineage>
        <taxon>Eukaryota</taxon>
        <taxon>Metazoa</taxon>
        <taxon>Spiralia</taxon>
        <taxon>Lophotrochozoa</taxon>
        <taxon>Platyhelminthes</taxon>
        <taxon>Trematoda</taxon>
        <taxon>Digenea</taxon>
        <taxon>Strigeidida</taxon>
        <taxon>Schistosomatoidea</taxon>
        <taxon>Schistosomatidae</taxon>
        <taxon>Trichobilharzia</taxon>
    </lineage>
</organism>
<name>A0AA85J2E9_TRIRE</name>